<evidence type="ECO:0000313" key="2">
    <source>
        <dbReference type="EMBL" id="KAK0614902.1"/>
    </source>
</evidence>
<keyword evidence="1" id="KW-0732">Signal</keyword>
<comment type="caution">
    <text evidence="2">The sequence shown here is derived from an EMBL/GenBank/DDBJ whole genome shotgun (WGS) entry which is preliminary data.</text>
</comment>
<organism evidence="2 3">
    <name type="scientific">Bombardia bombarda</name>
    <dbReference type="NCBI Taxonomy" id="252184"/>
    <lineage>
        <taxon>Eukaryota</taxon>
        <taxon>Fungi</taxon>
        <taxon>Dikarya</taxon>
        <taxon>Ascomycota</taxon>
        <taxon>Pezizomycotina</taxon>
        <taxon>Sordariomycetes</taxon>
        <taxon>Sordariomycetidae</taxon>
        <taxon>Sordariales</taxon>
        <taxon>Lasiosphaeriaceae</taxon>
        <taxon>Bombardia</taxon>
    </lineage>
</organism>
<dbReference type="InterPro" id="IPR053161">
    <property type="entry name" value="Ulvan_degrading_GH"/>
</dbReference>
<gene>
    <name evidence="2" type="ORF">B0T17DRAFT_498502</name>
</gene>
<name>A0AA40BVC2_9PEZI</name>
<dbReference type="PANTHER" id="PTHR36848:SF2">
    <property type="entry name" value="SECRETED PROTEIN"/>
    <property type="match status" value="1"/>
</dbReference>
<dbReference type="InterPro" id="IPR008979">
    <property type="entry name" value="Galactose-bd-like_sf"/>
</dbReference>
<feature type="signal peptide" evidence="1">
    <location>
        <begin position="1"/>
        <end position="19"/>
    </location>
</feature>
<dbReference type="Gene3D" id="2.60.120.260">
    <property type="entry name" value="Galactose-binding domain-like"/>
    <property type="match status" value="1"/>
</dbReference>
<dbReference type="Proteomes" id="UP001174934">
    <property type="component" value="Unassembled WGS sequence"/>
</dbReference>
<evidence type="ECO:0000256" key="1">
    <source>
        <dbReference type="SAM" id="SignalP"/>
    </source>
</evidence>
<feature type="chain" id="PRO_5041244333" description="Secreted protein" evidence="1">
    <location>
        <begin position="20"/>
        <end position="1036"/>
    </location>
</feature>
<dbReference type="Pfam" id="PF17132">
    <property type="entry name" value="Glyco_hydro_106"/>
    <property type="match status" value="1"/>
</dbReference>
<reference evidence="2" key="1">
    <citation type="submission" date="2023-06" db="EMBL/GenBank/DDBJ databases">
        <title>Genome-scale phylogeny and comparative genomics of the fungal order Sordariales.</title>
        <authorList>
            <consortium name="Lawrence Berkeley National Laboratory"/>
            <person name="Hensen N."/>
            <person name="Bonometti L."/>
            <person name="Westerberg I."/>
            <person name="Brannstrom I.O."/>
            <person name="Guillou S."/>
            <person name="Cros-Aarteil S."/>
            <person name="Calhoun S."/>
            <person name="Haridas S."/>
            <person name="Kuo A."/>
            <person name="Mondo S."/>
            <person name="Pangilinan J."/>
            <person name="Riley R."/>
            <person name="LaButti K."/>
            <person name="Andreopoulos B."/>
            <person name="Lipzen A."/>
            <person name="Chen C."/>
            <person name="Yanf M."/>
            <person name="Daum C."/>
            <person name="Ng V."/>
            <person name="Clum A."/>
            <person name="Steindorff A."/>
            <person name="Ohm R."/>
            <person name="Martin F."/>
            <person name="Silar P."/>
            <person name="Natvig D."/>
            <person name="Lalanne C."/>
            <person name="Gautier V."/>
            <person name="Ament-velasquez S.L."/>
            <person name="Kruys A."/>
            <person name="Hutchinson M.I."/>
            <person name="Powell A.J."/>
            <person name="Barry K."/>
            <person name="Miller A.N."/>
            <person name="Grigoriev I.V."/>
            <person name="Debuchy R."/>
            <person name="Gladieux P."/>
            <person name="Thoren M.H."/>
            <person name="Johannesson H."/>
        </authorList>
    </citation>
    <scope>NUCLEOTIDE SEQUENCE</scope>
    <source>
        <strain evidence="2">SMH3391-2</strain>
    </source>
</reference>
<proteinExistence type="predicted"/>
<dbReference type="SUPFAM" id="SSF49785">
    <property type="entry name" value="Galactose-binding domain-like"/>
    <property type="match status" value="1"/>
</dbReference>
<dbReference type="PANTHER" id="PTHR36848">
    <property type="entry name" value="DNA-BINDING PROTEIN (PUTATIVE SECRETED PROTEIN)-RELATED"/>
    <property type="match status" value="1"/>
</dbReference>
<evidence type="ECO:0008006" key="4">
    <source>
        <dbReference type="Google" id="ProtNLM"/>
    </source>
</evidence>
<evidence type="ECO:0000313" key="3">
    <source>
        <dbReference type="Proteomes" id="UP001174934"/>
    </source>
</evidence>
<accession>A0AA40BVC2</accession>
<sequence>MLPFTLSLWLLLSLHTSRGISDALPLASFTRPPAFSRPKFRYWLPDASVPVSAVQSDIAAIAAASGGGLEFLGFYNYGFSPISTDWSIYGFGTPAFKEVLRGALKTAAENELVFDFAVGPGAASGVPAIPQTRGLAMELVYGAKTVNSSQNAGTIPLPRLQFNHQPLNGWIHEPEDWGPSELVAVVAAEVKQRGRRAGGASGEQVTLSEESVVDLTDLTRNGVVGWEAPPKVQGGGSSSWVVMAFYQRYANARTCITVPKASTWIGNGSWVVDHFSAEGAKKATDFWDQHLLDDKEIDQLMRRVGMYSWEDSMEMMAPLWWTPDFLARFQKARGYSAVKQLPVFFQAKNLWNGYGEPYDTSYTFSGQPADGGKYAEDYRLTLNEGYQDFLSQYQKWATARGMEHSAQPAYNMPLDMSSTVPLVGAPELESLGFGESIESYRQFTGPAHLFGRNAISTEIGAARGGSYAQTVPSLLNLFKDSFAAGVNTLVIHGFAYGGPYPGTTWPGYTPFTYEFCEMWGPRQPAWRHLNDTLLYAARNSEVLKTGVPRVDLAFYAWKQPWSSRAVYPRGAALAAAGYTYEYLGPENLATTAASVKDGVLAPDGPAYKAIVLYDQTRITLSGSAALLRFAQAGLPIFVVGSLPNATIGAKDQEAVTRNMARLVGGSFASVKVLPLSAFGPDELRAAEIMPRVVPQAVEGSTDASQLFTQWRSESSSGLELVYLLNRGPATTFDLSFSVTDNAVPYILDAWTGEQTRLIAHLRTGQGINTRMTLAQKQSAIIAFQIQPKGEGGDAQVPLYVVSHSPNIGRFRVNREGRTEGLIGDTDEASVLLSNNKQLDIPPPSSGSKASPLPTTTLRPWALTFESYAAPAALSTSSVAVNKTTVVVTSPLETLVPWTRIPAIEHSSGVGTYRTSFTTTNHALGVGEEVAYTLHFTGKVLNTMRVRVNGVLVPAIDPSAPEEGRDITALLHRDGQKNEMAVEVASSLFNAVKTRVGDLRTTGLAVRYPRDYSQVQWKEFGLVGDVVVRTWRKVVLE</sequence>
<keyword evidence="3" id="KW-1185">Reference proteome</keyword>
<protein>
    <recommendedName>
        <fullName evidence="4">Secreted protein</fullName>
    </recommendedName>
</protein>
<dbReference type="AlphaFoldDB" id="A0AA40BVC2"/>
<dbReference type="EMBL" id="JAULSR010000007">
    <property type="protein sequence ID" value="KAK0614902.1"/>
    <property type="molecule type" value="Genomic_DNA"/>
</dbReference>